<evidence type="ECO:0000256" key="2">
    <source>
        <dbReference type="SAM" id="Phobius"/>
    </source>
</evidence>
<sequence length="296" mass="30280">MSKESARASAERRQQAIIAAQQSRRRRRRTLTIVVAVAVVAIASLVVVLIVVTGRAPTNAPASSATSAGGSAGAGAQIIPAASSGSPTTQAAATAVPDTSGVSGVLAWDTTGWPGDGAAHAGALEHTHVSGPVDYSIVPPVGGPHDPTWMNAGVYTKPIPSERAVHNLEHGAVWITYDPDLPAASVAQLVAFVGRQTLIAESSSEIGIPGDANRYVDLSPWATSALPSPIVISSWGHQLRVSSPSDPRLQKFVDTFRNSPTYSPEYGGAVDGIPVETGGRAASYGGTQPNPSGSAN</sequence>
<gene>
    <name evidence="3" type="ORF">ACFPJ4_02430</name>
</gene>
<feature type="region of interest" description="Disordered" evidence="1">
    <location>
        <begin position="263"/>
        <end position="296"/>
    </location>
</feature>
<protein>
    <submittedName>
        <fullName evidence="3">DUF3105 domain-containing protein</fullName>
    </submittedName>
</protein>
<evidence type="ECO:0000256" key="1">
    <source>
        <dbReference type="SAM" id="MobiDB-lite"/>
    </source>
</evidence>
<name>A0ABW0NPG2_9MICO</name>
<keyword evidence="2" id="KW-0472">Membrane</keyword>
<accession>A0ABW0NPG2</accession>
<feature type="transmembrane region" description="Helical" evidence="2">
    <location>
        <begin position="31"/>
        <end position="52"/>
    </location>
</feature>
<dbReference type="RefSeq" id="WP_386738695.1">
    <property type="nucleotide sequence ID" value="NZ_JBHSMG010000001.1"/>
</dbReference>
<dbReference type="Pfam" id="PF11303">
    <property type="entry name" value="DUF3105"/>
    <property type="match status" value="1"/>
</dbReference>
<evidence type="ECO:0000313" key="3">
    <source>
        <dbReference type="EMBL" id="MFC5501092.1"/>
    </source>
</evidence>
<dbReference type="Proteomes" id="UP001596039">
    <property type="component" value="Unassembled WGS sequence"/>
</dbReference>
<dbReference type="InterPro" id="IPR021454">
    <property type="entry name" value="DUF3105"/>
</dbReference>
<dbReference type="EMBL" id="JBHSMG010000001">
    <property type="protein sequence ID" value="MFC5501092.1"/>
    <property type="molecule type" value="Genomic_DNA"/>
</dbReference>
<keyword evidence="2" id="KW-0812">Transmembrane</keyword>
<organism evidence="3 4">
    <name type="scientific">Lysinimonas soli</name>
    <dbReference type="NCBI Taxonomy" id="1074233"/>
    <lineage>
        <taxon>Bacteria</taxon>
        <taxon>Bacillati</taxon>
        <taxon>Actinomycetota</taxon>
        <taxon>Actinomycetes</taxon>
        <taxon>Micrococcales</taxon>
        <taxon>Microbacteriaceae</taxon>
        <taxon>Lysinimonas</taxon>
    </lineage>
</organism>
<reference evidence="4" key="1">
    <citation type="journal article" date="2019" name="Int. J. Syst. Evol. Microbiol.">
        <title>The Global Catalogue of Microorganisms (GCM) 10K type strain sequencing project: providing services to taxonomists for standard genome sequencing and annotation.</title>
        <authorList>
            <consortium name="The Broad Institute Genomics Platform"/>
            <consortium name="The Broad Institute Genome Sequencing Center for Infectious Disease"/>
            <person name="Wu L."/>
            <person name="Ma J."/>
        </authorList>
    </citation>
    <scope>NUCLEOTIDE SEQUENCE [LARGE SCALE GENOMIC DNA]</scope>
    <source>
        <strain evidence="4">CGMCC 4.6997</strain>
    </source>
</reference>
<feature type="compositionally biased region" description="Polar residues" evidence="1">
    <location>
        <begin position="285"/>
        <end position="296"/>
    </location>
</feature>
<evidence type="ECO:0000313" key="4">
    <source>
        <dbReference type="Proteomes" id="UP001596039"/>
    </source>
</evidence>
<keyword evidence="2" id="KW-1133">Transmembrane helix</keyword>
<comment type="caution">
    <text evidence="3">The sequence shown here is derived from an EMBL/GenBank/DDBJ whole genome shotgun (WGS) entry which is preliminary data.</text>
</comment>
<proteinExistence type="predicted"/>
<keyword evidence="4" id="KW-1185">Reference proteome</keyword>